<organism evidence="2">
    <name type="scientific">Tabanus bromius</name>
    <name type="common">Band-eyed brown horse fly</name>
    <dbReference type="NCBI Taxonomy" id="304241"/>
    <lineage>
        <taxon>Eukaryota</taxon>
        <taxon>Metazoa</taxon>
        <taxon>Ecdysozoa</taxon>
        <taxon>Arthropoda</taxon>
        <taxon>Hexapoda</taxon>
        <taxon>Insecta</taxon>
        <taxon>Pterygota</taxon>
        <taxon>Neoptera</taxon>
        <taxon>Endopterygota</taxon>
        <taxon>Diptera</taxon>
        <taxon>Brachycera</taxon>
        <taxon>Tabanomorpha</taxon>
        <taxon>Tabanoidea</taxon>
        <taxon>Tabanidae</taxon>
        <taxon>Tabanus</taxon>
    </lineage>
</organism>
<dbReference type="AlphaFoldDB" id="A0A0K8TMJ5"/>
<evidence type="ECO:0000256" key="1">
    <source>
        <dbReference type="ARBA" id="ARBA00010216"/>
    </source>
</evidence>
<name>A0A0K8TMJ5_TABBR</name>
<dbReference type="InterPro" id="IPR016024">
    <property type="entry name" value="ARM-type_fold"/>
</dbReference>
<dbReference type="EMBL" id="GDAI01002029">
    <property type="protein sequence ID" value="JAI15574.1"/>
    <property type="molecule type" value="mRNA"/>
</dbReference>
<dbReference type="Pfam" id="PF21052">
    <property type="entry name" value="EFR3_ARM"/>
    <property type="match status" value="1"/>
</dbReference>
<evidence type="ECO:0000313" key="2">
    <source>
        <dbReference type="EMBL" id="JAI15574.1"/>
    </source>
</evidence>
<dbReference type="GO" id="GO:0005886">
    <property type="term" value="C:plasma membrane"/>
    <property type="evidence" value="ECO:0007669"/>
    <property type="project" value="TreeGrafter"/>
</dbReference>
<keyword evidence="2" id="KW-0472">Membrane</keyword>
<dbReference type="PANTHER" id="PTHR12444:SF8">
    <property type="entry name" value="PROTEIN EFR3 HOMOLOG CMP44E"/>
    <property type="match status" value="1"/>
</dbReference>
<dbReference type="SUPFAM" id="SSF48371">
    <property type="entry name" value="ARM repeat"/>
    <property type="match status" value="1"/>
</dbReference>
<dbReference type="InterPro" id="IPR049152">
    <property type="entry name" value="EFR3-like_ARM"/>
</dbReference>
<dbReference type="InterPro" id="IPR011989">
    <property type="entry name" value="ARM-like"/>
</dbReference>
<keyword evidence="2" id="KW-0812">Transmembrane</keyword>
<dbReference type="GO" id="GO:0072659">
    <property type="term" value="P:protein localization to plasma membrane"/>
    <property type="evidence" value="ECO:0007669"/>
    <property type="project" value="TreeGrafter"/>
</dbReference>
<protein>
    <submittedName>
        <fullName evidence="2">Putative transmembrane protein cmp44e</fullName>
    </submittedName>
</protein>
<sequence length="789" mass="89259">MPGCCGCCSALRPRYKRLVDNIFPENPEDGLVKANMEKLTFYSLSSPDKLDRIGEYLYQKATKDINRKRYKFVEIAMEAMDLLLMACHAQTLNLFVESFLRMVQKLLEDTNPNLQIMATNSFVKFANIEEDTPSYHRRYDFFISKFSSMCHGNHDNVELRDSIRLAGIKGLQGVIRKTVSDDLVENIWEKQHMEKIVPSLLFNMQSGPLTTTEEATPTTPPVLAESVLRELVSRASFGHIRSVLKPLLTHLDRHELWVPNQFAIHTFRIVMISIQPQYSYTVVETLMQHLDYNLKSSPRTRTSLAVVLSKIIAIAAGESVGPSALDIINNLLTHLRTSVSTNKEVTPEESHYQEALINALGEFANHHPDYQKIEIMLFIMNTVPDLSKKSKGDQMLQNILLKSLLKVGTQYRTASFEKAFPASFLQPLLKMARAPHIPTRIIVMQIFQALLDRHQNQNILTNITVKSYPALSHETPSRSDIIFTHKYGANIMQALIDGMALSGEITPLASIYNTAALLVVEMSCTETIQEFLLFILGIQQIALITNELETVHKCNLHTIAMSLLCLLSRVTGINNIVEYANKLIEARTEEAPYILPPLLEANQNNQMLNLSVPHLMIDKIALAECLQAAGMDHNRVQTGAPYALNQTDNPAHRHSWVDTSGALTSRNSLADINAANNDADSVNSSPGVLKRPLALDLNFDAMKRTLAEPTEASKREAREKQMQLVKTFRESNFEDLVRRTEPKHEVIQNRLNDLFNSLAVERQINHNDAKHNQTQKPIYESNFPELFFY</sequence>
<dbReference type="Gene3D" id="1.25.10.10">
    <property type="entry name" value="Leucine-rich Repeat Variant"/>
    <property type="match status" value="1"/>
</dbReference>
<comment type="similarity">
    <text evidence="1">Belongs to the EFR3 family.</text>
</comment>
<proteinExistence type="evidence at transcript level"/>
<dbReference type="PANTHER" id="PTHR12444">
    <property type="entry name" value="PROTEIN EFR3 HOMOLOG CMP44E"/>
    <property type="match status" value="1"/>
</dbReference>
<dbReference type="InterPro" id="IPR051851">
    <property type="entry name" value="EFR3_Homologs"/>
</dbReference>
<reference evidence="2" key="1">
    <citation type="journal article" date="2015" name="Insect Biochem. Mol. Biol.">
        <title>An insight into the sialome of the horse fly, Tabanus bromius.</title>
        <authorList>
            <person name="Ribeiro J.M."/>
            <person name="Kazimirova M."/>
            <person name="Takac P."/>
            <person name="Andersen J.F."/>
            <person name="Francischetti I.M."/>
        </authorList>
    </citation>
    <scope>NUCLEOTIDE SEQUENCE</scope>
</reference>
<accession>A0A0K8TMJ5</accession>